<feature type="transmembrane region" description="Helical" evidence="1">
    <location>
        <begin position="302"/>
        <end position="321"/>
    </location>
</feature>
<gene>
    <name evidence="2" type="ORF">SAMN05660991_03713</name>
</gene>
<feature type="transmembrane region" description="Helical" evidence="1">
    <location>
        <begin position="393"/>
        <end position="413"/>
    </location>
</feature>
<keyword evidence="1" id="KW-0472">Membrane</keyword>
<keyword evidence="3" id="KW-1185">Reference proteome</keyword>
<feature type="transmembrane region" description="Helical" evidence="1">
    <location>
        <begin position="132"/>
        <end position="152"/>
    </location>
</feature>
<accession>A0A1H8VQ54</accession>
<evidence type="ECO:0000256" key="1">
    <source>
        <dbReference type="SAM" id="Phobius"/>
    </source>
</evidence>
<dbReference type="AlphaFoldDB" id="A0A1H8VQ54"/>
<evidence type="ECO:0000313" key="3">
    <source>
        <dbReference type="Proteomes" id="UP000198960"/>
    </source>
</evidence>
<organism evidence="2 3">
    <name type="scientific">Trujillonella endophytica</name>
    <dbReference type="NCBI Taxonomy" id="673521"/>
    <lineage>
        <taxon>Bacteria</taxon>
        <taxon>Bacillati</taxon>
        <taxon>Actinomycetota</taxon>
        <taxon>Actinomycetes</taxon>
        <taxon>Geodermatophilales</taxon>
        <taxon>Geodermatophilaceae</taxon>
        <taxon>Trujillonella</taxon>
    </lineage>
</organism>
<feature type="transmembrane region" description="Helical" evidence="1">
    <location>
        <begin position="263"/>
        <end position="282"/>
    </location>
</feature>
<dbReference type="OrthoDB" id="3778510at2"/>
<dbReference type="STRING" id="673521.SAMN05660991_03713"/>
<dbReference type="Proteomes" id="UP000198960">
    <property type="component" value="Unassembled WGS sequence"/>
</dbReference>
<name>A0A1H8VQ54_9ACTN</name>
<sequence>MATSSMPGTVPPLEEAPPVPALARRVRRAALLLVLASVGVRWWVLAGRDHYGDDLRLQHLADTHALLSPSYLLYDYDGHLMPGGLLLAGLVERAAPLQWAAAGATLVGMTLLASLALLRLLRILLGDRPRLLPPLVFGLFTPLTLGSTTWWAAGLNSLPLQIGTAVFLAEALRLAETGARRHAVRGTAALALALCFYMKAVLVPWIGVAVVALVLLRDGEDRPLAAAWRRCRGLWAGSLAVTAAWAVVYLLTRHRAPVGGGDVWDVVATVRTGLGVLSAAVLGGPVGWTDVPPQTPLARSPAAMVVGGALVLLAACVWTCVHRRGAAAVWVLAVGQAVAGLAIAGAGRAGLGVGEVVPLAGRYYAIEAVLLPVAGVLLLTMPARGGPGRDLPGGRAVAAATAATVVFAAVALVSTVDHARAWAIDRTGAYLAAARESLAGAGPAALLDQQMPADVMWQLGYPANLISRALSPLVDRPVIAAWTPELRLLDDGGHLRPATVEPGASLTAGPTPGCGWSVSPGAGADVAMTGAMVPWEWTARVDYVADRDGTVVVGLDDGEPVPAEVRAGDNTLFVRLGGGGPALHVTVQTPGLELCITGGAVGEVVLT</sequence>
<feature type="transmembrane region" description="Helical" evidence="1">
    <location>
        <begin position="328"/>
        <end position="351"/>
    </location>
</feature>
<keyword evidence="1" id="KW-0812">Transmembrane</keyword>
<reference evidence="3" key="1">
    <citation type="submission" date="2016-10" db="EMBL/GenBank/DDBJ databases">
        <authorList>
            <person name="Varghese N."/>
            <person name="Submissions S."/>
        </authorList>
    </citation>
    <scope>NUCLEOTIDE SEQUENCE [LARGE SCALE GENOMIC DNA]</scope>
    <source>
        <strain evidence="3">DSM 45413</strain>
    </source>
</reference>
<keyword evidence="1" id="KW-1133">Transmembrane helix</keyword>
<evidence type="ECO:0008006" key="4">
    <source>
        <dbReference type="Google" id="ProtNLM"/>
    </source>
</evidence>
<dbReference type="EMBL" id="FOEE01000013">
    <property type="protein sequence ID" value="SEP17531.1"/>
    <property type="molecule type" value="Genomic_DNA"/>
</dbReference>
<feature type="transmembrane region" description="Helical" evidence="1">
    <location>
        <begin position="99"/>
        <end position="120"/>
    </location>
</feature>
<proteinExistence type="predicted"/>
<protein>
    <recommendedName>
        <fullName evidence="4">4-amino-4-deoxy-L-arabinose transferase</fullName>
    </recommendedName>
</protein>
<feature type="transmembrane region" description="Helical" evidence="1">
    <location>
        <begin position="234"/>
        <end position="251"/>
    </location>
</feature>
<evidence type="ECO:0000313" key="2">
    <source>
        <dbReference type="EMBL" id="SEP17531.1"/>
    </source>
</evidence>
<dbReference type="RefSeq" id="WP_091946957.1">
    <property type="nucleotide sequence ID" value="NZ_FOEE01000013.1"/>
</dbReference>
<feature type="transmembrane region" description="Helical" evidence="1">
    <location>
        <begin position="29"/>
        <end position="46"/>
    </location>
</feature>
<feature type="transmembrane region" description="Helical" evidence="1">
    <location>
        <begin position="363"/>
        <end position="381"/>
    </location>
</feature>
<feature type="transmembrane region" description="Helical" evidence="1">
    <location>
        <begin position="187"/>
        <end position="214"/>
    </location>
</feature>